<evidence type="ECO:0000313" key="1">
    <source>
        <dbReference type="EMBL" id="KAH7925303.1"/>
    </source>
</evidence>
<reference evidence="1" key="1">
    <citation type="journal article" date="2021" name="New Phytol.">
        <title>Evolutionary innovations through gain and loss of genes in the ectomycorrhizal Boletales.</title>
        <authorList>
            <person name="Wu G."/>
            <person name="Miyauchi S."/>
            <person name="Morin E."/>
            <person name="Kuo A."/>
            <person name="Drula E."/>
            <person name="Varga T."/>
            <person name="Kohler A."/>
            <person name="Feng B."/>
            <person name="Cao Y."/>
            <person name="Lipzen A."/>
            <person name="Daum C."/>
            <person name="Hundley H."/>
            <person name="Pangilinan J."/>
            <person name="Johnson J."/>
            <person name="Barry K."/>
            <person name="LaButti K."/>
            <person name="Ng V."/>
            <person name="Ahrendt S."/>
            <person name="Min B."/>
            <person name="Choi I.G."/>
            <person name="Park H."/>
            <person name="Plett J.M."/>
            <person name="Magnuson J."/>
            <person name="Spatafora J.W."/>
            <person name="Nagy L.G."/>
            <person name="Henrissat B."/>
            <person name="Grigoriev I.V."/>
            <person name="Yang Z.L."/>
            <person name="Xu J."/>
            <person name="Martin F.M."/>
        </authorList>
    </citation>
    <scope>NUCLEOTIDE SEQUENCE</scope>
    <source>
        <strain evidence="1">KUC20120723A-06</strain>
    </source>
</reference>
<dbReference type="EMBL" id="MU266405">
    <property type="protein sequence ID" value="KAH7925303.1"/>
    <property type="molecule type" value="Genomic_DNA"/>
</dbReference>
<gene>
    <name evidence="1" type="ORF">BV22DRAFT_446806</name>
</gene>
<name>A0ACB8BKF2_9AGAM</name>
<accession>A0ACB8BKF2</accession>
<proteinExistence type="predicted"/>
<keyword evidence="2" id="KW-1185">Reference proteome</keyword>
<dbReference type="Proteomes" id="UP000790709">
    <property type="component" value="Unassembled WGS sequence"/>
</dbReference>
<protein>
    <submittedName>
        <fullName evidence="1">Uncharacterized protein</fullName>
    </submittedName>
</protein>
<evidence type="ECO:0000313" key="2">
    <source>
        <dbReference type="Proteomes" id="UP000790709"/>
    </source>
</evidence>
<comment type="caution">
    <text evidence="1">The sequence shown here is derived from an EMBL/GenBank/DDBJ whole genome shotgun (WGS) entry which is preliminary data.</text>
</comment>
<sequence length="527" mass="58390">MHHHLTPFFAPRTPSFSGKGTMQALPAEIVLQIMQDMHREDLRECLRVSCLWHNLAVGLLFRTVHLYFGCWGDQYIRGGAQEFSAEQVVRLTSDNWEVLDHISSNPTFASAVKQIVVHAYDDSLCIYEKACLSKALKALPYLLSFDWHSTRRAASADSEPNIKLLRALSQSCPQLRHLGLPALLYSGDIVDSFGHLWSISITPLCDGPFLDPDTSEVVVGLDRIPFVDDGEAFRNKTTQTLRRLQLVDCLLGATPIHIFIQLTELNLVRPGDLGGLNLILRHAACLEALGLHDVSDPEVYSVLSSNADALPFLKSFMLSSGDGLSPTHAKNLHKFLLGRSCMRRLCINVEMCYTELSIVVLSINSMKELEALGLSISGGGFSQTSSVAPEDSDIWIKYIPQSLQAIMLSVSGCEDELAVIFQGFSKLPSLTFVYLPDSDLYGGYAGGLPPAQHIVDELPRLTCVGSSRDICDVRRTASGVELLHWTQMKIDTRGQDDFSNVHGAWLLRHNLWLDLRSPVEAFCYGGF</sequence>
<organism evidence="1 2">
    <name type="scientific">Leucogyrophana mollusca</name>
    <dbReference type="NCBI Taxonomy" id="85980"/>
    <lineage>
        <taxon>Eukaryota</taxon>
        <taxon>Fungi</taxon>
        <taxon>Dikarya</taxon>
        <taxon>Basidiomycota</taxon>
        <taxon>Agaricomycotina</taxon>
        <taxon>Agaricomycetes</taxon>
        <taxon>Agaricomycetidae</taxon>
        <taxon>Boletales</taxon>
        <taxon>Boletales incertae sedis</taxon>
        <taxon>Leucogyrophana</taxon>
    </lineage>
</organism>